<dbReference type="STRING" id="1261640.BHK98_03925"/>
<accession>A0A1Q9JGL5</accession>
<dbReference type="Pfam" id="PF20441">
    <property type="entry name" value="TerL_nuclease"/>
    <property type="match status" value="1"/>
</dbReference>
<organism evidence="3 4">
    <name type="scientific">Hornefia porci</name>
    <dbReference type="NCBI Taxonomy" id="2652292"/>
    <lineage>
        <taxon>Bacteria</taxon>
        <taxon>Bacillati</taxon>
        <taxon>Bacillota</taxon>
        <taxon>Clostridia</taxon>
        <taxon>Peptostreptococcales</taxon>
        <taxon>Anaerovoracaceae</taxon>
        <taxon>Hornefia</taxon>
    </lineage>
</organism>
<comment type="caution">
    <text evidence="3">The sequence shown here is derived from an EMBL/GenBank/DDBJ whole genome shotgun (WGS) entry which is preliminary data.</text>
</comment>
<dbReference type="PANTHER" id="PTHR41287:SF1">
    <property type="entry name" value="PROTEIN YMFN"/>
    <property type="match status" value="1"/>
</dbReference>
<reference evidence="3 4" key="1">
    <citation type="journal article" date="2016" name="Appl. Environ. Microbiol.">
        <title>Function and Phylogeny of Bacterial Butyryl Coenzyme A:Acetate Transferases and Their Diversity in the Proximal Colon of Swine.</title>
        <authorList>
            <person name="Trachsel J."/>
            <person name="Bayles D.O."/>
            <person name="Looft T."/>
            <person name="Levine U.Y."/>
            <person name="Allen H.K."/>
        </authorList>
    </citation>
    <scope>NUCLEOTIDE SEQUENCE [LARGE SCALE GENOMIC DNA]</scope>
    <source>
        <strain evidence="3 4">68-3-10</strain>
    </source>
</reference>
<dbReference type="GO" id="GO:0004519">
    <property type="term" value="F:endonuclease activity"/>
    <property type="evidence" value="ECO:0007669"/>
    <property type="project" value="InterPro"/>
</dbReference>
<evidence type="ECO:0000259" key="1">
    <source>
        <dbReference type="Pfam" id="PF03354"/>
    </source>
</evidence>
<dbReference type="OrthoDB" id="9760250at2"/>
<keyword evidence="4" id="KW-1185">Reference proteome</keyword>
<protein>
    <recommendedName>
        <fullName evidence="5">Terminase large subunit</fullName>
    </recommendedName>
</protein>
<sequence length="550" mass="63851">MSFILDYTKKIESGDILVPEDVRRAYDRLANEAVANRGKWHLDEDLAQHHMCFIETFCKQSQGIAGKPLKLELFQKAALEATYGFVDDDCVRRFNEVNFLLGRKNGKTTLLSAVALDLLCDDMEGAPEIYFIATKMDQAKKGFDECERMRKKSPELRRHLRKRASDIYFPANEGIIKPLASDVKKLDSYNSSGVIVDELGAITNRRIYDDMKQSMSSRRQPLLFCISSNNFVRGGIYDAQVEYGRGMLRGEIKDDHFLFLYYQLDKREQWTDPKYWILANPGLGTIKKKDKLEQLVKKAEQDPAFKPTVLAKDFNLNELQFSRWLEYNDAKNDMRQDMEYLRDSYAIGGCDLSSTTDLTCATVIIRKPEDPKLYVIQKYFLPRKRIEEVKDQTVPEAPYERWAADGWLTVSEGASVDYRQVTEWFVHIVKDYNIRPLWIGYDRALAGYWQQEMTDTGFDMEKIAQGSFSWTYPMKQLAAEFREHRVNYDFNPMLLWCLTNTAVKSKNSDGIESIMPVKAQANRRIDGTVSLLNAYTCLKNHEEDYMRYIK</sequence>
<dbReference type="AlphaFoldDB" id="A0A1Q9JGL5"/>
<proteinExistence type="predicted"/>
<evidence type="ECO:0008006" key="5">
    <source>
        <dbReference type="Google" id="ProtNLM"/>
    </source>
</evidence>
<dbReference type="InterPro" id="IPR027417">
    <property type="entry name" value="P-loop_NTPase"/>
</dbReference>
<feature type="domain" description="Terminase large subunit-like endonuclease" evidence="2">
    <location>
        <begin position="252"/>
        <end position="542"/>
    </location>
</feature>
<name>A0A1Q9JGL5_9FIRM</name>
<evidence type="ECO:0000313" key="4">
    <source>
        <dbReference type="Proteomes" id="UP000187404"/>
    </source>
</evidence>
<dbReference type="RefSeq" id="WP_075712282.1">
    <property type="nucleotide sequence ID" value="NZ_MJIE01000001.1"/>
</dbReference>
<dbReference type="PANTHER" id="PTHR41287">
    <property type="match status" value="1"/>
</dbReference>
<dbReference type="InterPro" id="IPR046462">
    <property type="entry name" value="TerL_nuclease"/>
</dbReference>
<dbReference type="InterPro" id="IPR046461">
    <property type="entry name" value="TerL_ATPase"/>
</dbReference>
<dbReference type="Gene3D" id="3.40.50.300">
    <property type="entry name" value="P-loop containing nucleotide triphosphate hydrolases"/>
    <property type="match status" value="1"/>
</dbReference>
<dbReference type="EMBL" id="MJIE01000001">
    <property type="protein sequence ID" value="OLR55287.1"/>
    <property type="molecule type" value="Genomic_DNA"/>
</dbReference>
<dbReference type="InterPro" id="IPR005021">
    <property type="entry name" value="Terminase_largesu-like"/>
</dbReference>
<feature type="domain" description="Terminase large subunit-like ATPase" evidence="1">
    <location>
        <begin position="74"/>
        <end position="243"/>
    </location>
</feature>
<gene>
    <name evidence="3" type="ORF">BHK98_03925</name>
</gene>
<dbReference type="Proteomes" id="UP000187404">
    <property type="component" value="Unassembled WGS sequence"/>
</dbReference>
<dbReference type="Pfam" id="PF03354">
    <property type="entry name" value="TerL_ATPase"/>
    <property type="match status" value="1"/>
</dbReference>
<evidence type="ECO:0000313" key="3">
    <source>
        <dbReference type="EMBL" id="OLR55287.1"/>
    </source>
</evidence>
<evidence type="ECO:0000259" key="2">
    <source>
        <dbReference type="Pfam" id="PF20441"/>
    </source>
</evidence>